<accession>A0A1H9MD68</accession>
<evidence type="ECO:0000256" key="1">
    <source>
        <dbReference type="SAM" id="Phobius"/>
    </source>
</evidence>
<gene>
    <name evidence="3" type="ORF">SAMN04487884_10357</name>
</gene>
<feature type="transmembrane region" description="Helical" evidence="1">
    <location>
        <begin position="71"/>
        <end position="94"/>
    </location>
</feature>
<protein>
    <submittedName>
        <fullName evidence="3">EAL domain, c-di-GMP-specific phosphodiesterase class I (Or its enzymatically inactive variant)</fullName>
    </submittedName>
</protein>
<evidence type="ECO:0000313" key="3">
    <source>
        <dbReference type="EMBL" id="SER21582.1"/>
    </source>
</evidence>
<dbReference type="Pfam" id="PF00563">
    <property type="entry name" value="EAL"/>
    <property type="match status" value="1"/>
</dbReference>
<dbReference type="SMART" id="SM00052">
    <property type="entry name" value="EAL"/>
    <property type="match status" value="1"/>
</dbReference>
<dbReference type="EMBL" id="FOGJ01000003">
    <property type="protein sequence ID" value="SER21582.1"/>
    <property type="molecule type" value="Genomic_DNA"/>
</dbReference>
<organism evidence="3 4">
    <name type="scientific">Butyrivibrio fibrisolvens</name>
    <dbReference type="NCBI Taxonomy" id="831"/>
    <lineage>
        <taxon>Bacteria</taxon>
        <taxon>Bacillati</taxon>
        <taxon>Bacillota</taxon>
        <taxon>Clostridia</taxon>
        <taxon>Lachnospirales</taxon>
        <taxon>Lachnospiraceae</taxon>
        <taxon>Butyrivibrio</taxon>
    </lineage>
</organism>
<dbReference type="GO" id="GO:0071111">
    <property type="term" value="F:cyclic-guanylate-specific phosphodiesterase activity"/>
    <property type="evidence" value="ECO:0007669"/>
    <property type="project" value="InterPro"/>
</dbReference>
<evidence type="ECO:0000259" key="2">
    <source>
        <dbReference type="PROSITE" id="PS50883"/>
    </source>
</evidence>
<feature type="transmembrane region" description="Helical" evidence="1">
    <location>
        <begin position="45"/>
        <end position="65"/>
    </location>
</feature>
<feature type="transmembrane region" description="Helical" evidence="1">
    <location>
        <begin position="147"/>
        <end position="172"/>
    </location>
</feature>
<dbReference type="eggNOG" id="COG2200">
    <property type="taxonomic scope" value="Bacteria"/>
</dbReference>
<dbReference type="InterPro" id="IPR001633">
    <property type="entry name" value="EAL_dom"/>
</dbReference>
<keyword evidence="1" id="KW-0472">Membrane</keyword>
<feature type="transmembrane region" description="Helical" evidence="1">
    <location>
        <begin position="205"/>
        <end position="222"/>
    </location>
</feature>
<keyword evidence="1" id="KW-0812">Transmembrane</keyword>
<dbReference type="CDD" id="cd01948">
    <property type="entry name" value="EAL"/>
    <property type="match status" value="1"/>
</dbReference>
<feature type="domain" description="EAL" evidence="2">
    <location>
        <begin position="397"/>
        <end position="649"/>
    </location>
</feature>
<reference evidence="3 4" key="1">
    <citation type="submission" date="2016-10" db="EMBL/GenBank/DDBJ databases">
        <authorList>
            <person name="de Groot N.N."/>
        </authorList>
    </citation>
    <scope>NUCLEOTIDE SEQUENCE [LARGE SCALE GENOMIC DNA]</scope>
    <source>
        <strain evidence="3 4">AR40</strain>
    </source>
</reference>
<dbReference type="Proteomes" id="UP000182584">
    <property type="component" value="Unassembled WGS sequence"/>
</dbReference>
<dbReference type="SUPFAM" id="SSF141868">
    <property type="entry name" value="EAL domain-like"/>
    <property type="match status" value="1"/>
</dbReference>
<name>A0A1H9MD68_BUTFI</name>
<feature type="transmembrane region" description="Helical" evidence="1">
    <location>
        <begin position="114"/>
        <end position="135"/>
    </location>
</feature>
<dbReference type="PANTHER" id="PTHR33121">
    <property type="entry name" value="CYCLIC DI-GMP PHOSPHODIESTERASE PDEF"/>
    <property type="match status" value="1"/>
</dbReference>
<dbReference type="OrthoDB" id="9805474at2"/>
<sequence length="649" mass="75096">MLSALIGNLAYNVDVEIAFFIVSFIFFIMMIGTKPRRTSSYVYDFFGMFFCIVAPFLMVLIVYMASHIEVYGIVMLQCVMIAYIFVYSFILFNLSMYLCTLPYRNRSKEGNYRILCLCFVFFMVFYCMVAIFKGTMFSYYGGEVADISFFVIKMVNCGMVSSTASMIFALTVTKDMPKVVRTIIFAVYPINVLLLLVQRSNTDDIIIAMTYVVPMCIFYILFHSNPYDEILGLQNTYSLESRFEDDILLKKPFYIGYLIIPSFNRSDISGPSSKMGIGYETIIDYCRMAESKYPNLHIYKQSAGTYTFIYEAMQSDEHDKILDSLADIAEKRLSEIDELARIIMVVLPCFEQIRSIAMAREMVNQLIRKKLNPLENFRYVATKEDNEKFQERYRIEQQLMDIRLKRDMEDARVVCYAQPIYEVESESFRTAEALMRLELDGQMVSPGLFIPIAEETDCIHVLTLIMLSKVCKELKELEKEYDFQCISINCSASEFTLPGLADEILDILQRYDVEPQKIRLELTESAVADDSNKLRNNMYLLREKGVSFYLDDFGTGYSAMARVIDLPFRIIKFDKTLLYQSIDDERMDGIVSNMIETLKNSGINTLVEGVESDAHKDYSITHGFDYIQGFHYAKPVPISDLRKYFSKKK</sequence>
<dbReference type="Gene3D" id="3.20.20.450">
    <property type="entry name" value="EAL domain"/>
    <property type="match status" value="1"/>
</dbReference>
<dbReference type="PROSITE" id="PS50883">
    <property type="entry name" value="EAL"/>
    <property type="match status" value="1"/>
</dbReference>
<evidence type="ECO:0000313" key="4">
    <source>
        <dbReference type="Proteomes" id="UP000182584"/>
    </source>
</evidence>
<feature type="transmembrane region" description="Helical" evidence="1">
    <location>
        <begin position="15"/>
        <end position="33"/>
    </location>
</feature>
<dbReference type="PANTHER" id="PTHR33121:SF70">
    <property type="entry name" value="SIGNALING PROTEIN YKOW"/>
    <property type="match status" value="1"/>
</dbReference>
<dbReference type="InterPro" id="IPR035919">
    <property type="entry name" value="EAL_sf"/>
</dbReference>
<dbReference type="InterPro" id="IPR050706">
    <property type="entry name" value="Cyclic-di-GMP_PDE-like"/>
</dbReference>
<keyword evidence="1" id="KW-1133">Transmembrane helix</keyword>
<dbReference type="AlphaFoldDB" id="A0A1H9MD68"/>
<feature type="transmembrane region" description="Helical" evidence="1">
    <location>
        <begin position="179"/>
        <end position="199"/>
    </location>
</feature>
<proteinExistence type="predicted"/>